<dbReference type="EMBL" id="BAAAYN010000018">
    <property type="protein sequence ID" value="GAA3387555.1"/>
    <property type="molecule type" value="Genomic_DNA"/>
</dbReference>
<dbReference type="CDD" id="cd07436">
    <property type="entry name" value="PHP_PolX"/>
    <property type="match status" value="1"/>
</dbReference>
<dbReference type="Pfam" id="PF14716">
    <property type="entry name" value="HHH_8"/>
    <property type="match status" value="1"/>
</dbReference>
<dbReference type="Pfam" id="PF02811">
    <property type="entry name" value="PHP"/>
    <property type="match status" value="1"/>
</dbReference>
<sequence>MTDQARDPVADLRRIAFLLERAHEATYRVRAFRSAAAAVGKLDENELRERAEAGTLKQLPGIGEVTARCVAESLGGEVPVYLRRLEDTAGSSVDEAGTALRTLLRGDCHTHSDWSDGGSPIREMAEAARDIGHEYVVLTDHSPRLTVANGLSADRLRKQLDVVAELNAELAPFRILTGIEVDINEDGSLDQEDELLARLDLVVASVHSKLRAPADVMTKRMLAAIENPHTDVLGHCTGRLVTGREATGQGKRPESQFDADAVFAACAERGVAVEINSRPERLDPPKRLLRLAVEAGCYFAVDTDAHAPGQLDWQPYGCARAAACGVDPEKVVNTWPAEQLLDWASGRS</sequence>
<dbReference type="Proteomes" id="UP001501676">
    <property type="component" value="Unassembled WGS sequence"/>
</dbReference>
<dbReference type="InterPro" id="IPR017078">
    <property type="entry name" value="UCP036978_PHPhdr"/>
</dbReference>
<dbReference type="InterPro" id="IPR050243">
    <property type="entry name" value="PHP_phosphatase"/>
</dbReference>
<protein>
    <submittedName>
        <fullName evidence="2">PHP domain-containing protein</fullName>
    </submittedName>
</protein>
<dbReference type="NCBIfam" id="NF005928">
    <property type="entry name" value="PRK07945.1"/>
    <property type="match status" value="1"/>
</dbReference>
<gene>
    <name evidence="2" type="ORF">GCM10020369_30510</name>
</gene>
<dbReference type="InterPro" id="IPR027421">
    <property type="entry name" value="DNA_pol_lamdba_lyase_dom_sf"/>
</dbReference>
<dbReference type="SMART" id="SM00481">
    <property type="entry name" value="POLIIIAc"/>
    <property type="match status" value="1"/>
</dbReference>
<dbReference type="InterPro" id="IPR047967">
    <property type="entry name" value="PolX_PHP"/>
</dbReference>
<dbReference type="PIRSF" id="PIRSF036978">
    <property type="entry name" value="UCP036978_PHPhdr"/>
    <property type="match status" value="1"/>
</dbReference>
<proteinExistence type="predicted"/>
<comment type="caution">
    <text evidence="2">The sequence shown here is derived from an EMBL/GenBank/DDBJ whole genome shotgun (WGS) entry which is preliminary data.</text>
</comment>
<keyword evidence="3" id="KW-1185">Reference proteome</keyword>
<dbReference type="SUPFAM" id="SSF89550">
    <property type="entry name" value="PHP domain-like"/>
    <property type="match status" value="1"/>
</dbReference>
<organism evidence="2 3">
    <name type="scientific">Cryptosporangium minutisporangium</name>
    <dbReference type="NCBI Taxonomy" id="113569"/>
    <lineage>
        <taxon>Bacteria</taxon>
        <taxon>Bacillati</taxon>
        <taxon>Actinomycetota</taxon>
        <taxon>Actinomycetes</taxon>
        <taxon>Cryptosporangiales</taxon>
        <taxon>Cryptosporangiaceae</taxon>
        <taxon>Cryptosporangium</taxon>
    </lineage>
</organism>
<evidence type="ECO:0000313" key="2">
    <source>
        <dbReference type="EMBL" id="GAA3387555.1"/>
    </source>
</evidence>
<dbReference type="InterPro" id="IPR016195">
    <property type="entry name" value="Pol/histidinol_Pase-like"/>
</dbReference>
<name>A0ABP6SY23_9ACTN</name>
<dbReference type="InterPro" id="IPR004013">
    <property type="entry name" value="PHP_dom"/>
</dbReference>
<dbReference type="Gene3D" id="3.20.20.140">
    <property type="entry name" value="Metal-dependent hydrolases"/>
    <property type="match status" value="1"/>
</dbReference>
<dbReference type="PANTHER" id="PTHR36928:SF1">
    <property type="entry name" value="PHOSPHATASE YCDX-RELATED"/>
    <property type="match status" value="1"/>
</dbReference>
<evidence type="ECO:0000259" key="1">
    <source>
        <dbReference type="SMART" id="SM00481"/>
    </source>
</evidence>
<accession>A0ABP6SY23</accession>
<reference evidence="3" key="1">
    <citation type="journal article" date="2019" name="Int. J. Syst. Evol. Microbiol.">
        <title>The Global Catalogue of Microorganisms (GCM) 10K type strain sequencing project: providing services to taxonomists for standard genome sequencing and annotation.</title>
        <authorList>
            <consortium name="The Broad Institute Genomics Platform"/>
            <consortium name="The Broad Institute Genome Sequencing Center for Infectious Disease"/>
            <person name="Wu L."/>
            <person name="Ma J."/>
        </authorList>
    </citation>
    <scope>NUCLEOTIDE SEQUENCE [LARGE SCALE GENOMIC DNA]</scope>
    <source>
        <strain evidence="3">JCM 9458</strain>
    </source>
</reference>
<dbReference type="InterPro" id="IPR010996">
    <property type="entry name" value="HHH_MUS81"/>
</dbReference>
<dbReference type="PANTHER" id="PTHR36928">
    <property type="entry name" value="PHOSPHATASE YCDX-RELATED"/>
    <property type="match status" value="1"/>
</dbReference>
<dbReference type="Gene3D" id="1.10.150.110">
    <property type="entry name" value="DNA polymerase beta, N-terminal domain-like"/>
    <property type="match status" value="1"/>
</dbReference>
<dbReference type="SUPFAM" id="SSF47802">
    <property type="entry name" value="DNA polymerase beta, N-terminal domain-like"/>
    <property type="match status" value="1"/>
</dbReference>
<feature type="domain" description="Polymerase/histidinol phosphatase N-terminal" evidence="1">
    <location>
        <begin position="106"/>
        <end position="185"/>
    </location>
</feature>
<dbReference type="InterPro" id="IPR003141">
    <property type="entry name" value="Pol/His_phosphatase_N"/>
</dbReference>
<dbReference type="RefSeq" id="WP_345728745.1">
    <property type="nucleotide sequence ID" value="NZ_BAAAYN010000018.1"/>
</dbReference>
<evidence type="ECO:0000313" key="3">
    <source>
        <dbReference type="Proteomes" id="UP001501676"/>
    </source>
</evidence>